<feature type="region of interest" description="Disordered" evidence="1">
    <location>
        <begin position="1"/>
        <end position="20"/>
    </location>
</feature>
<protein>
    <submittedName>
        <fullName evidence="2">Uncharacterized protein</fullName>
    </submittedName>
</protein>
<accession>I4B8I3</accession>
<evidence type="ECO:0000313" key="3">
    <source>
        <dbReference type="Proteomes" id="UP000006048"/>
    </source>
</evidence>
<dbReference type="AlphaFoldDB" id="I4B8I3"/>
<reference evidence="2 3" key="1">
    <citation type="submission" date="2012-06" db="EMBL/GenBank/DDBJ databases">
        <title>The complete chromosome of genome of Turneriella parva DSM 21527.</title>
        <authorList>
            <consortium name="US DOE Joint Genome Institute (JGI-PGF)"/>
            <person name="Lucas S."/>
            <person name="Han J."/>
            <person name="Lapidus A."/>
            <person name="Bruce D."/>
            <person name="Goodwin L."/>
            <person name="Pitluck S."/>
            <person name="Peters L."/>
            <person name="Kyrpides N."/>
            <person name="Mavromatis K."/>
            <person name="Ivanova N."/>
            <person name="Mikhailova N."/>
            <person name="Chertkov O."/>
            <person name="Detter J.C."/>
            <person name="Tapia R."/>
            <person name="Han C."/>
            <person name="Land M."/>
            <person name="Hauser L."/>
            <person name="Markowitz V."/>
            <person name="Cheng J.-F."/>
            <person name="Hugenholtz P."/>
            <person name="Woyke T."/>
            <person name="Wu D."/>
            <person name="Gronow S."/>
            <person name="Wellnitz S."/>
            <person name="Brambilla E."/>
            <person name="Klenk H.-P."/>
            <person name="Eisen J.A."/>
        </authorList>
    </citation>
    <scope>NUCLEOTIDE SEQUENCE [LARGE SCALE GENOMIC DNA]</scope>
    <source>
        <strain evidence="3">ATCC BAA-1111 / DSM 21527 / NCTC 11395 / H</strain>
    </source>
</reference>
<sequence length="135" mass="15441">MGIIKKTAKKSAVSSPRKGAAEPLFQPKCKNCSGFEEKLSVVETNEVKDEVSLMHKHEIIRQMSGFIGEDAQSLMQAEELFERFKYMISEYVLKHEFNCESKLSVQMVLWLEQKCAPDAMNPLHNVISQYLTKRA</sequence>
<keyword evidence="3" id="KW-1185">Reference proteome</keyword>
<dbReference type="RefSeq" id="WP_014804092.1">
    <property type="nucleotide sequence ID" value="NC_018020.1"/>
</dbReference>
<dbReference type="Proteomes" id="UP000006048">
    <property type="component" value="Chromosome"/>
</dbReference>
<dbReference type="KEGG" id="tpx:Turpa_2951"/>
<evidence type="ECO:0000256" key="1">
    <source>
        <dbReference type="SAM" id="MobiDB-lite"/>
    </source>
</evidence>
<dbReference type="STRING" id="869212.Turpa_2951"/>
<gene>
    <name evidence="2" type="ordered locus">Turpa_2951</name>
</gene>
<proteinExistence type="predicted"/>
<name>I4B8I3_TURPD</name>
<evidence type="ECO:0000313" key="2">
    <source>
        <dbReference type="EMBL" id="AFM13590.1"/>
    </source>
</evidence>
<organism evidence="2 3">
    <name type="scientific">Turneriella parva (strain ATCC BAA-1111 / DSM 21527 / NCTC 11395 / H)</name>
    <name type="common">Leptospira parva</name>
    <dbReference type="NCBI Taxonomy" id="869212"/>
    <lineage>
        <taxon>Bacteria</taxon>
        <taxon>Pseudomonadati</taxon>
        <taxon>Spirochaetota</taxon>
        <taxon>Spirochaetia</taxon>
        <taxon>Leptospirales</taxon>
        <taxon>Leptospiraceae</taxon>
        <taxon>Turneriella</taxon>
    </lineage>
</organism>
<dbReference type="EMBL" id="CP002959">
    <property type="protein sequence ID" value="AFM13590.1"/>
    <property type="molecule type" value="Genomic_DNA"/>
</dbReference>
<dbReference type="HOGENOM" id="CLU_1884883_0_0_12"/>